<dbReference type="STRING" id="796925.A0A137P3B6"/>
<keyword evidence="5 7" id="KW-0326">Glycosidase</keyword>
<keyword evidence="4" id="KW-0119">Carbohydrate metabolism</keyword>
<keyword evidence="2 7" id="KW-0378">Hydrolase</keyword>
<evidence type="ECO:0000256" key="3">
    <source>
        <dbReference type="ARBA" id="ARBA00023024"/>
    </source>
</evidence>
<evidence type="ECO:0000256" key="2">
    <source>
        <dbReference type="ARBA" id="ARBA00022801"/>
    </source>
</evidence>
<reference evidence="10 11" key="1">
    <citation type="journal article" date="2015" name="Genome Biol. Evol.">
        <title>Phylogenomic analyses indicate that early fungi evolved digesting cell walls of algal ancestors of land plants.</title>
        <authorList>
            <person name="Chang Y."/>
            <person name="Wang S."/>
            <person name="Sekimoto S."/>
            <person name="Aerts A.L."/>
            <person name="Choi C."/>
            <person name="Clum A."/>
            <person name="LaButti K.M."/>
            <person name="Lindquist E.A."/>
            <person name="Yee Ngan C."/>
            <person name="Ohm R.A."/>
            <person name="Salamov A.A."/>
            <person name="Grigoriev I.V."/>
            <person name="Spatafora J.W."/>
            <person name="Berbee M.L."/>
        </authorList>
    </citation>
    <scope>NUCLEOTIDE SEQUENCE [LARGE SCALE GENOMIC DNA]</scope>
    <source>
        <strain evidence="10 11">NRRL 28638</strain>
    </source>
</reference>
<evidence type="ECO:0000256" key="8">
    <source>
        <dbReference type="RuleBase" id="RU004453"/>
    </source>
</evidence>
<evidence type="ECO:0000259" key="9">
    <source>
        <dbReference type="PROSITE" id="PS51910"/>
    </source>
</evidence>
<dbReference type="PROSITE" id="PS01095">
    <property type="entry name" value="GH18_1"/>
    <property type="match status" value="1"/>
</dbReference>
<dbReference type="Gene3D" id="3.20.20.80">
    <property type="entry name" value="Glycosidases"/>
    <property type="match status" value="1"/>
</dbReference>
<protein>
    <submittedName>
        <fullName evidence="10">Glycoside hydrolase family 18 protein</fullName>
    </submittedName>
</protein>
<evidence type="ECO:0000256" key="4">
    <source>
        <dbReference type="ARBA" id="ARBA00023277"/>
    </source>
</evidence>
<dbReference type="InterPro" id="IPR001223">
    <property type="entry name" value="Glyco_hydro18_cat"/>
</dbReference>
<feature type="domain" description="GH18" evidence="9">
    <location>
        <begin position="24"/>
        <end position="415"/>
    </location>
</feature>
<evidence type="ECO:0000313" key="11">
    <source>
        <dbReference type="Proteomes" id="UP000070444"/>
    </source>
</evidence>
<proteinExistence type="inferred from homology"/>
<dbReference type="PANTHER" id="PTHR11177:SF392">
    <property type="entry name" value="HAP41P"/>
    <property type="match status" value="1"/>
</dbReference>
<dbReference type="InterPro" id="IPR001579">
    <property type="entry name" value="Glyco_hydro_18_chit_AS"/>
</dbReference>
<dbReference type="SUPFAM" id="SSF51445">
    <property type="entry name" value="(Trans)glycosidases"/>
    <property type="match status" value="1"/>
</dbReference>
<dbReference type="PROSITE" id="PS51910">
    <property type="entry name" value="GH18_2"/>
    <property type="match status" value="1"/>
</dbReference>
<dbReference type="AlphaFoldDB" id="A0A137P3B6"/>
<comment type="catalytic activity">
    <reaction evidence="1">
        <text>Random endo-hydrolysis of N-acetyl-beta-D-glucosaminide (1-&gt;4)-beta-linkages in chitin and chitodextrins.</text>
        <dbReference type="EC" id="3.2.1.14"/>
    </reaction>
</comment>
<keyword evidence="11" id="KW-1185">Reference proteome</keyword>
<dbReference type="GO" id="GO:0000272">
    <property type="term" value="P:polysaccharide catabolic process"/>
    <property type="evidence" value="ECO:0007669"/>
    <property type="project" value="UniProtKB-KW"/>
</dbReference>
<dbReference type="Pfam" id="PF00704">
    <property type="entry name" value="Glyco_hydro_18"/>
    <property type="match status" value="1"/>
</dbReference>
<keyword evidence="6" id="KW-0624">Polysaccharide degradation</keyword>
<evidence type="ECO:0000256" key="1">
    <source>
        <dbReference type="ARBA" id="ARBA00000822"/>
    </source>
</evidence>
<dbReference type="InterPro" id="IPR011583">
    <property type="entry name" value="Chitinase_II/V-like_cat"/>
</dbReference>
<evidence type="ECO:0000256" key="7">
    <source>
        <dbReference type="RuleBase" id="RU000489"/>
    </source>
</evidence>
<dbReference type="InterPro" id="IPR050314">
    <property type="entry name" value="Glycosyl_Hydrlase_18"/>
</dbReference>
<keyword evidence="3" id="KW-0146">Chitin degradation</keyword>
<dbReference type="Proteomes" id="UP000070444">
    <property type="component" value="Unassembled WGS sequence"/>
</dbReference>
<dbReference type="PANTHER" id="PTHR11177">
    <property type="entry name" value="CHITINASE"/>
    <property type="match status" value="1"/>
</dbReference>
<dbReference type="GO" id="GO:0006032">
    <property type="term" value="P:chitin catabolic process"/>
    <property type="evidence" value="ECO:0007669"/>
    <property type="project" value="UniProtKB-KW"/>
</dbReference>
<dbReference type="EMBL" id="KQ964536">
    <property type="protein sequence ID" value="KXN69394.1"/>
    <property type="molecule type" value="Genomic_DNA"/>
</dbReference>
<dbReference type="InterPro" id="IPR017853">
    <property type="entry name" value="GH"/>
</dbReference>
<gene>
    <name evidence="10" type="ORF">CONCODRAFT_40679</name>
</gene>
<dbReference type="OrthoDB" id="76388at2759"/>
<evidence type="ECO:0000256" key="5">
    <source>
        <dbReference type="ARBA" id="ARBA00023295"/>
    </source>
</evidence>
<dbReference type="Gene3D" id="3.10.50.10">
    <property type="match status" value="1"/>
</dbReference>
<comment type="similarity">
    <text evidence="8">Belongs to the glycosyl hydrolase 18 family.</text>
</comment>
<dbReference type="InterPro" id="IPR029070">
    <property type="entry name" value="Chitinase_insertion_sf"/>
</dbReference>
<dbReference type="SUPFAM" id="SSF54556">
    <property type="entry name" value="Chitinase insertion domain"/>
    <property type="match status" value="1"/>
</dbReference>
<dbReference type="GO" id="GO:0008061">
    <property type="term" value="F:chitin binding"/>
    <property type="evidence" value="ECO:0007669"/>
    <property type="project" value="InterPro"/>
</dbReference>
<sequence length="422" mass="48029">MSALINASSLQDDYYDATSGTGEKVILGYYAPWDGGSVESIPFSKYTHINYAFGLVYKRDDPAHIETDPWYDGPKMKKLVELSHQNGVKVLLSIGGWTGGQTYSVLAKEEKLRKQYIDEAIAFLKDTTWTDPKTNGTGWGFDGIDIDWEYPGRPGISCNEWDHEDSSNYLKLLRELRAEMNKQFPGDHKLLTAAVRVEPFDGSNGRPMHDISHFMNLFDYISLMAYDLMGPWSKITGPNAPLDCDEKNPENQYSLNQAIDSWSKAGASLNKLVAGIPFYGRSSTAKVNMLLDKDNIYQPKEDVTPKGDESDSNEVNRVCPEPPTYSGFYKYKYLRKDILVSDPYTPEGDWKRVWDTKTKTPWLFNTKDNRFISYDDPESIRLKVDSVRNKGLRGVMCWDISLDYNDELVDILNLVKKPPSVY</sequence>
<accession>A0A137P3B6</accession>
<dbReference type="GO" id="GO:0005576">
    <property type="term" value="C:extracellular region"/>
    <property type="evidence" value="ECO:0007669"/>
    <property type="project" value="TreeGrafter"/>
</dbReference>
<organism evidence="10 11">
    <name type="scientific">Conidiobolus coronatus (strain ATCC 28846 / CBS 209.66 / NRRL 28638)</name>
    <name type="common">Delacroixia coronata</name>
    <dbReference type="NCBI Taxonomy" id="796925"/>
    <lineage>
        <taxon>Eukaryota</taxon>
        <taxon>Fungi</taxon>
        <taxon>Fungi incertae sedis</taxon>
        <taxon>Zoopagomycota</taxon>
        <taxon>Entomophthoromycotina</taxon>
        <taxon>Entomophthoromycetes</taxon>
        <taxon>Entomophthorales</taxon>
        <taxon>Ancylistaceae</taxon>
        <taxon>Conidiobolus</taxon>
    </lineage>
</organism>
<name>A0A137P3B6_CONC2</name>
<evidence type="ECO:0000313" key="10">
    <source>
        <dbReference type="EMBL" id="KXN69394.1"/>
    </source>
</evidence>
<dbReference type="GO" id="GO:0008843">
    <property type="term" value="F:endochitinase activity"/>
    <property type="evidence" value="ECO:0007669"/>
    <property type="project" value="UniProtKB-EC"/>
</dbReference>
<evidence type="ECO:0000256" key="6">
    <source>
        <dbReference type="ARBA" id="ARBA00023326"/>
    </source>
</evidence>
<dbReference type="SMART" id="SM00636">
    <property type="entry name" value="Glyco_18"/>
    <property type="match status" value="1"/>
</dbReference>